<comment type="similarity">
    <text evidence="1">In the C-terminal section; belongs to the transposase 35 family.</text>
</comment>
<gene>
    <name evidence="11" type="ORF">LA20249_04570</name>
</gene>
<keyword evidence="5" id="KW-0862">Zinc</keyword>
<organism evidence="11 12">
    <name type="scientific">Companilactobacillus alimentarius DSM 20249</name>
    <dbReference type="NCBI Taxonomy" id="1423720"/>
    <lineage>
        <taxon>Bacteria</taxon>
        <taxon>Bacillati</taxon>
        <taxon>Bacillota</taxon>
        <taxon>Bacilli</taxon>
        <taxon>Lactobacillales</taxon>
        <taxon>Lactobacillaceae</taxon>
        <taxon>Companilactobacillus</taxon>
    </lineage>
</organism>
<evidence type="ECO:0000256" key="2">
    <source>
        <dbReference type="ARBA" id="ARBA00011044"/>
    </source>
</evidence>
<dbReference type="PANTHER" id="PTHR30405:SF25">
    <property type="entry name" value="RNA-GUIDED DNA ENDONUCLEASE INSQ-RELATED"/>
    <property type="match status" value="1"/>
</dbReference>
<keyword evidence="12" id="KW-1185">Reference proteome</keyword>
<feature type="domain" description="Transposase putative helix-turn-helix" evidence="10">
    <location>
        <begin position="12"/>
        <end position="49"/>
    </location>
</feature>
<dbReference type="InterPro" id="IPR001959">
    <property type="entry name" value="Transposase"/>
</dbReference>
<feature type="domain" description="Probable transposase IS891/IS1136/IS1341" evidence="8">
    <location>
        <begin position="209"/>
        <end position="324"/>
    </location>
</feature>
<evidence type="ECO:0000256" key="3">
    <source>
        <dbReference type="ARBA" id="ARBA00022578"/>
    </source>
</evidence>
<evidence type="ECO:0000259" key="10">
    <source>
        <dbReference type="Pfam" id="PF12323"/>
    </source>
</evidence>
<sequence length="415" mass="48378">MKSMSELEYHYGIKVRIYPSYKQKELIKLNSNISRAIYNKLVGIDRKVYHLSKIGLPIKIVQTRIDELKRRKKIRELANHYQYMEDKRIDSLAKANAVQNYLKAWQMFREVHKAGVPRFHKKGYFEKYQTNCQYPKKSKMNIYSGSVRFLDNKHIQIPKLGKLRIKGQHKRIFDHKTDIRIGTVTVSKDACNRYFVSLQLGSDTPFVSEKIKTGTSIGIDLNTENFLTTSNNIVFSNPRFYRRIKKKLAKEQRILSRRGTRAKAEKRKLRTSKNYQKQRLLVSQLRTKIKNQRHNFLNKLSTTLINNHDLVVAEELRSSNLLKNHALAMSISDVGWRTFLSMLTYKADLYGKTFITINPKNTTQTCSTCGHVMSGDNKLILSDRQWDCPVCKTHHSRDHNAAINILNKGLLTITQ</sequence>
<evidence type="ECO:0000256" key="4">
    <source>
        <dbReference type="ARBA" id="ARBA00022723"/>
    </source>
</evidence>
<dbReference type="RefSeq" id="WP_101836918.1">
    <property type="nucleotide sequence ID" value="NZ_CP018867.1"/>
</dbReference>
<dbReference type="Pfam" id="PF07282">
    <property type="entry name" value="Cas12f1-like_TNB"/>
    <property type="match status" value="1"/>
</dbReference>
<evidence type="ECO:0000256" key="6">
    <source>
        <dbReference type="ARBA" id="ARBA00023125"/>
    </source>
</evidence>
<dbReference type="Pfam" id="PF01385">
    <property type="entry name" value="OrfB_IS605"/>
    <property type="match status" value="1"/>
</dbReference>
<dbReference type="AlphaFoldDB" id="A0A2K9HJS1"/>
<evidence type="ECO:0000313" key="12">
    <source>
        <dbReference type="Proteomes" id="UP000234653"/>
    </source>
</evidence>
<keyword evidence="3" id="KW-0815">Transposition</keyword>
<evidence type="ECO:0000256" key="7">
    <source>
        <dbReference type="ARBA" id="ARBA00023172"/>
    </source>
</evidence>
<evidence type="ECO:0000256" key="1">
    <source>
        <dbReference type="ARBA" id="ARBA00008761"/>
    </source>
</evidence>
<keyword evidence="4" id="KW-0479">Metal-binding</keyword>
<feature type="domain" description="Cas12f1-like TNB" evidence="9">
    <location>
        <begin position="336"/>
        <end position="405"/>
    </location>
</feature>
<dbReference type="KEGG" id="lali:LA20249_04570"/>
<dbReference type="PANTHER" id="PTHR30405">
    <property type="entry name" value="TRANSPOSASE"/>
    <property type="match status" value="1"/>
</dbReference>
<evidence type="ECO:0000259" key="9">
    <source>
        <dbReference type="Pfam" id="PF07282"/>
    </source>
</evidence>
<dbReference type="GO" id="GO:0032196">
    <property type="term" value="P:transposition"/>
    <property type="evidence" value="ECO:0007669"/>
    <property type="project" value="UniProtKB-KW"/>
</dbReference>
<evidence type="ECO:0000259" key="8">
    <source>
        <dbReference type="Pfam" id="PF01385"/>
    </source>
</evidence>
<dbReference type="InterPro" id="IPR010095">
    <property type="entry name" value="Cas12f1-like_TNB"/>
</dbReference>
<dbReference type="InterPro" id="IPR021027">
    <property type="entry name" value="Transposase_put_HTH"/>
</dbReference>
<dbReference type="GO" id="GO:0003677">
    <property type="term" value="F:DNA binding"/>
    <property type="evidence" value="ECO:0007669"/>
    <property type="project" value="UniProtKB-KW"/>
</dbReference>
<dbReference type="EMBL" id="CP018867">
    <property type="protein sequence ID" value="AUI72784.1"/>
    <property type="molecule type" value="Genomic_DNA"/>
</dbReference>
<dbReference type="Proteomes" id="UP000234653">
    <property type="component" value="Chromosome"/>
</dbReference>
<evidence type="ECO:0000313" key="11">
    <source>
        <dbReference type="EMBL" id="AUI72784.1"/>
    </source>
</evidence>
<dbReference type="GO" id="GO:0006310">
    <property type="term" value="P:DNA recombination"/>
    <property type="evidence" value="ECO:0007669"/>
    <property type="project" value="UniProtKB-KW"/>
</dbReference>
<reference evidence="11 12" key="1">
    <citation type="submission" date="2016-12" db="EMBL/GenBank/DDBJ databases">
        <title>The whole genome sequencing and assembly of Lactobacillus alimentarius DSM 20249T strain.</title>
        <authorList>
            <person name="Lee Y.-J."/>
            <person name="Yi H."/>
            <person name="Bahn Y.-S."/>
            <person name="Kim J.F."/>
            <person name="Lee D.-W."/>
        </authorList>
    </citation>
    <scope>NUCLEOTIDE SEQUENCE [LARGE SCALE GENOMIC DNA]</scope>
    <source>
        <strain evidence="11 12">DSM 20249</strain>
    </source>
</reference>
<proteinExistence type="inferred from homology"/>
<accession>A0A2K9HJS1</accession>
<dbReference type="InterPro" id="IPR051399">
    <property type="entry name" value="RNA-guided_DNA_endo/Transpos"/>
</dbReference>
<protein>
    <submittedName>
        <fullName evidence="11">Transposase</fullName>
    </submittedName>
</protein>
<keyword evidence="7" id="KW-0233">DNA recombination</keyword>
<comment type="similarity">
    <text evidence="2">In the N-terminal section; belongs to the transposase 2 family.</text>
</comment>
<name>A0A2K9HJS1_9LACO</name>
<evidence type="ECO:0000256" key="5">
    <source>
        <dbReference type="ARBA" id="ARBA00022833"/>
    </source>
</evidence>
<keyword evidence="6" id="KW-0238">DNA-binding</keyword>
<dbReference type="NCBIfam" id="TIGR01766">
    <property type="entry name" value="IS200/IS605 family accessory protein TnpB-like domain"/>
    <property type="match status" value="1"/>
</dbReference>
<dbReference type="Pfam" id="PF12323">
    <property type="entry name" value="HTH_OrfB_IS605"/>
    <property type="match status" value="1"/>
</dbReference>
<dbReference type="NCBIfam" id="NF040570">
    <property type="entry name" value="guided_TnpB"/>
    <property type="match status" value="1"/>
</dbReference>